<protein>
    <submittedName>
        <fullName evidence="3">Uncharacterized protein</fullName>
    </submittedName>
</protein>
<organism evidence="3 4">
    <name type="scientific">Chrysochromulina tobinii</name>
    <dbReference type="NCBI Taxonomy" id="1460289"/>
    <lineage>
        <taxon>Eukaryota</taxon>
        <taxon>Haptista</taxon>
        <taxon>Haptophyta</taxon>
        <taxon>Prymnesiophyceae</taxon>
        <taxon>Prymnesiales</taxon>
        <taxon>Chrysochromulinaceae</taxon>
        <taxon>Chrysochromulina</taxon>
    </lineage>
</organism>
<dbReference type="Proteomes" id="UP000037460">
    <property type="component" value="Unassembled WGS sequence"/>
</dbReference>
<reference evidence="4" key="1">
    <citation type="journal article" date="2015" name="PLoS Genet.">
        <title>Genome Sequence and Transcriptome Analyses of Chrysochromulina tobin: Metabolic Tools for Enhanced Algal Fitness in the Prominent Order Prymnesiales (Haptophyceae).</title>
        <authorList>
            <person name="Hovde B.T."/>
            <person name="Deodato C.R."/>
            <person name="Hunsperger H.M."/>
            <person name="Ryken S.A."/>
            <person name="Yost W."/>
            <person name="Jha R.K."/>
            <person name="Patterson J."/>
            <person name="Monnat R.J. Jr."/>
            <person name="Barlow S.B."/>
            <person name="Starkenburg S.R."/>
            <person name="Cattolico R.A."/>
        </authorList>
    </citation>
    <scope>NUCLEOTIDE SEQUENCE</scope>
    <source>
        <strain evidence="4">CCMP291</strain>
    </source>
</reference>
<evidence type="ECO:0000256" key="2">
    <source>
        <dbReference type="SAM" id="MobiDB-lite"/>
    </source>
</evidence>
<proteinExistence type="predicted"/>
<comment type="caution">
    <text evidence="3">The sequence shown here is derived from an EMBL/GenBank/DDBJ whole genome shotgun (WGS) entry which is preliminary data.</text>
</comment>
<feature type="coiled-coil region" evidence="1">
    <location>
        <begin position="254"/>
        <end position="293"/>
    </location>
</feature>
<dbReference type="EMBL" id="JWZX01000911">
    <property type="protein sequence ID" value="KOO35323.1"/>
    <property type="molecule type" value="Genomic_DNA"/>
</dbReference>
<sequence>MGGKHVEEKPLLLKQYLPPLAKLLSSTCFGTRHVLLVTETAAVVANFSAECKQRSWNCFWTDQRRFDLKIDPWNPGDYRNQYGEEQREKLLQMAFGANSRNGTPIAAGDGDVSSSRTSRPSDRSVPSAAPEADATRARRARGLGVDDSSTEQPSPARPFSSTREMLHHIGWHSILNLAIAQHGVALIGSFGSAWSQVTLQMMHQHFGGPVLGCSLRPGWKNDNLSALWLQREEAYGRPTQRSMRMQEEWAARAAAEEESKRETAKRVAEAAEARAAEEELMRAARQSEEAFMNRYRAKWHMDDPITRKMEAETSHESEVDSDHAHAEAAHFYADATSRPALRLPPLMPKSKSAPQLANMWVSKPVRSKRASIRGTGNDEANGIACETHWTEEI</sequence>
<feature type="compositionally biased region" description="Low complexity" evidence="2">
    <location>
        <begin position="111"/>
        <end position="127"/>
    </location>
</feature>
<evidence type="ECO:0000313" key="4">
    <source>
        <dbReference type="Proteomes" id="UP000037460"/>
    </source>
</evidence>
<evidence type="ECO:0000313" key="3">
    <source>
        <dbReference type="EMBL" id="KOO35323.1"/>
    </source>
</evidence>
<keyword evidence="4" id="KW-1185">Reference proteome</keyword>
<gene>
    <name evidence="3" type="ORF">Ctob_009106</name>
</gene>
<evidence type="ECO:0000256" key="1">
    <source>
        <dbReference type="SAM" id="Coils"/>
    </source>
</evidence>
<accession>A0A0M0KA78</accession>
<name>A0A0M0KA78_9EUKA</name>
<dbReference type="AlphaFoldDB" id="A0A0M0KA78"/>
<feature type="region of interest" description="Disordered" evidence="2">
    <location>
        <begin position="101"/>
        <end position="160"/>
    </location>
</feature>
<keyword evidence="1" id="KW-0175">Coiled coil</keyword>